<keyword evidence="7" id="KW-0010">Activator</keyword>
<feature type="compositionally biased region" description="Low complexity" evidence="10">
    <location>
        <begin position="288"/>
        <end position="333"/>
    </location>
</feature>
<reference evidence="12 13" key="1">
    <citation type="submission" date="2020-06" db="EMBL/GenBank/DDBJ databases">
        <title>The yeast mating-type switching endonuclease HO is a domesticated member of an unorthodox homing genetic element family.</title>
        <authorList>
            <person name="Coughlan A.Y."/>
            <person name="Lombardi L."/>
            <person name="Braun-Galleani S."/>
            <person name="Martos A.R."/>
            <person name="Galeote V."/>
            <person name="Bigey F."/>
            <person name="Dequin S."/>
            <person name="Byrne K.P."/>
            <person name="Wolfe K.H."/>
        </authorList>
    </citation>
    <scope>NUCLEOTIDE SEQUENCE [LARGE SCALE GENOMIC DNA]</scope>
    <source>
        <strain evidence="12 13">CBS764</strain>
    </source>
</reference>
<protein>
    <recommendedName>
        <fullName evidence="11">Zn(2)-C6 fungal-type domain-containing protein</fullName>
    </recommendedName>
</protein>
<dbReference type="GO" id="GO:0001228">
    <property type="term" value="F:DNA-binding transcription activator activity, RNA polymerase II-specific"/>
    <property type="evidence" value="ECO:0007669"/>
    <property type="project" value="UniProtKB-ARBA"/>
</dbReference>
<dbReference type="Pfam" id="PF00172">
    <property type="entry name" value="Zn_clus"/>
    <property type="match status" value="1"/>
</dbReference>
<evidence type="ECO:0000256" key="10">
    <source>
        <dbReference type="SAM" id="MobiDB-lite"/>
    </source>
</evidence>
<dbReference type="RefSeq" id="XP_037138541.1">
    <property type="nucleotide sequence ID" value="XM_037282646.1"/>
</dbReference>
<feature type="compositionally biased region" description="Polar residues" evidence="10">
    <location>
        <begin position="157"/>
        <end position="197"/>
    </location>
</feature>
<gene>
    <name evidence="12" type="ORF">HG536_0C00330</name>
</gene>
<keyword evidence="3" id="KW-0479">Metal-binding</keyword>
<evidence type="ECO:0000259" key="11">
    <source>
        <dbReference type="PROSITE" id="PS50048"/>
    </source>
</evidence>
<evidence type="ECO:0000256" key="2">
    <source>
        <dbReference type="ARBA" id="ARBA00022553"/>
    </source>
</evidence>
<keyword evidence="9" id="KW-0539">Nucleus</keyword>
<dbReference type="GO" id="GO:1900436">
    <property type="term" value="P:positive regulation of filamentous growth of a population of unicellular organisms in response to starvation"/>
    <property type="evidence" value="ECO:0007669"/>
    <property type="project" value="UniProtKB-ARBA"/>
</dbReference>
<dbReference type="Gene3D" id="4.10.240.10">
    <property type="entry name" value="Zn(2)-C6 fungal-type DNA-binding domain"/>
    <property type="match status" value="1"/>
</dbReference>
<dbReference type="OrthoDB" id="416217at2759"/>
<keyword evidence="2" id="KW-0597">Phosphoprotein</keyword>
<feature type="domain" description="Zn(2)-C6 fungal-type" evidence="11">
    <location>
        <begin position="44"/>
        <end position="74"/>
    </location>
</feature>
<dbReference type="GO" id="GO:0005634">
    <property type="term" value="C:nucleus"/>
    <property type="evidence" value="ECO:0007669"/>
    <property type="project" value="UniProtKB-SubCell"/>
</dbReference>
<evidence type="ECO:0000256" key="8">
    <source>
        <dbReference type="ARBA" id="ARBA00023163"/>
    </source>
</evidence>
<keyword evidence="6" id="KW-0238">DNA-binding</keyword>
<dbReference type="Pfam" id="PF11951">
    <property type="entry name" value="Fungal_trans_2"/>
    <property type="match status" value="1"/>
</dbReference>
<dbReference type="SMART" id="SM00066">
    <property type="entry name" value="GAL4"/>
    <property type="match status" value="1"/>
</dbReference>
<dbReference type="FunFam" id="4.10.240.10:FF:000022">
    <property type="entry name" value="Upc2p"/>
    <property type="match status" value="1"/>
</dbReference>
<feature type="compositionally biased region" description="Low complexity" evidence="10">
    <location>
        <begin position="112"/>
        <end position="129"/>
    </location>
</feature>
<dbReference type="GO" id="GO:0048471">
    <property type="term" value="C:perinuclear region of cytoplasm"/>
    <property type="evidence" value="ECO:0007669"/>
    <property type="project" value="UniProtKB-ARBA"/>
</dbReference>
<dbReference type="PANTHER" id="PTHR47784">
    <property type="entry name" value="STEROL UPTAKE CONTROL PROTEIN 2"/>
    <property type="match status" value="1"/>
</dbReference>
<keyword evidence="5" id="KW-0805">Transcription regulation</keyword>
<dbReference type="PROSITE" id="PS50048">
    <property type="entry name" value="ZN2_CY6_FUNGAL_2"/>
    <property type="match status" value="1"/>
</dbReference>
<dbReference type="GO" id="GO:0070452">
    <property type="term" value="P:positive regulation of ergosterol biosynthetic process"/>
    <property type="evidence" value="ECO:0007669"/>
    <property type="project" value="UniProtKB-ARBA"/>
</dbReference>
<organism evidence="12 13">
    <name type="scientific">Torulaspora globosa</name>
    <dbReference type="NCBI Taxonomy" id="48254"/>
    <lineage>
        <taxon>Eukaryota</taxon>
        <taxon>Fungi</taxon>
        <taxon>Dikarya</taxon>
        <taxon>Ascomycota</taxon>
        <taxon>Saccharomycotina</taxon>
        <taxon>Saccharomycetes</taxon>
        <taxon>Saccharomycetales</taxon>
        <taxon>Saccharomycetaceae</taxon>
        <taxon>Torulaspora</taxon>
    </lineage>
</organism>
<sequence>MDRSQVKASVRRREKVVELIEVDGKKVSRTSTGKRKFHNKSKNGCDNCKRRRVKCDEGKPACQKCLNMKLDCVYTPVQPRKKKDLTVVKYVTTNSDQPTENGVGEEKESNVSKDGSTASSSNGSSRSGSLVAEAASQAISNESVGSGFENPLGRKPGSTSAKMAGSDMQNTKKQNVLPQNNRLNSPGRLLSNSNGSKGTMDGLLLPPLVPDTNNNGHQAQQQYQQQSLLLPQLMTLTNSEKYVAFDLLNSPSFQPAGMNITNSIGSIFSPARLPPTQNQPHFSSHVNGQGPQQPQQGQQIQQQPPQAQRQNQEVQQQTSDTQTTTQQSSQQGQIPSNPLTFQAESLAQLSKASINLKSMGMFPTAGIGGVTYDFQELSGIKYNGNSHAAKASSAEEALANMQEQQEQVAKNGNVVNEACNGSMLADSGLPGNPTISPVSAIPMMKHGLNEKENSPSAAAVASRDGIDESITKSERMMKSQTQESSSSNDTARAGNIAKLFEYSRESNLNLIDLKLFHHYCTKVWPSITAAGISGLEVWSTDIPDLAFEYPFLMHSLLAFSATHLSRTEYGLEQYVSKHRLDALRLLREAVLKISEDNTDALVASALILIMDSLANASTSSPANPTSMSPSAWIFHVKGAATILTAVWPLTEKSRFYNLISVDLSDLGDVVNQESGTVSELVCFDESIADLYPVEIDSPYLITLAYLDKLNREKNQSDFILRVFAFPALLDKTFLALLMTGDLGAMRIMRSYYKLLRGFTTEMKDKVWFLEGVSQVLPQDVDEYSGGGGMHMMLDFLGGGLPSMTTTNLSEFM</sequence>
<evidence type="ECO:0000313" key="13">
    <source>
        <dbReference type="Proteomes" id="UP000515788"/>
    </source>
</evidence>
<evidence type="ECO:0000256" key="6">
    <source>
        <dbReference type="ARBA" id="ARBA00023125"/>
    </source>
</evidence>
<dbReference type="AlphaFoldDB" id="A0A7G3ZED0"/>
<dbReference type="PROSITE" id="PS00463">
    <property type="entry name" value="ZN2_CY6_FUNGAL_1"/>
    <property type="match status" value="1"/>
</dbReference>
<dbReference type="GO" id="GO:0000978">
    <property type="term" value="F:RNA polymerase II cis-regulatory region sequence-specific DNA binding"/>
    <property type="evidence" value="ECO:0007669"/>
    <property type="project" value="UniProtKB-ARBA"/>
</dbReference>
<keyword evidence="4" id="KW-0862">Zinc</keyword>
<evidence type="ECO:0000256" key="1">
    <source>
        <dbReference type="ARBA" id="ARBA00004123"/>
    </source>
</evidence>
<dbReference type="InterPro" id="IPR053157">
    <property type="entry name" value="Sterol_Uptake_Regulator"/>
</dbReference>
<dbReference type="KEGG" id="tgb:HG536_0C00330"/>
<evidence type="ECO:0000256" key="9">
    <source>
        <dbReference type="ARBA" id="ARBA00023242"/>
    </source>
</evidence>
<feature type="compositionally biased region" description="Polar residues" evidence="10">
    <location>
        <begin position="275"/>
        <end position="287"/>
    </location>
</feature>
<evidence type="ECO:0000256" key="3">
    <source>
        <dbReference type="ARBA" id="ARBA00022723"/>
    </source>
</evidence>
<comment type="subcellular location">
    <subcellularLocation>
        <location evidence="1">Nucleus</location>
    </subcellularLocation>
</comment>
<accession>A0A7G3ZED0</accession>
<keyword evidence="8" id="KW-0804">Transcription</keyword>
<name>A0A7G3ZED0_9SACH</name>
<evidence type="ECO:0000256" key="7">
    <source>
        <dbReference type="ARBA" id="ARBA00023159"/>
    </source>
</evidence>
<dbReference type="InterPro" id="IPR036864">
    <property type="entry name" value="Zn2-C6_fun-type_DNA-bd_sf"/>
</dbReference>
<dbReference type="Proteomes" id="UP000515788">
    <property type="component" value="Chromosome 3"/>
</dbReference>
<dbReference type="GO" id="GO:2000911">
    <property type="term" value="P:positive regulation of sterol import"/>
    <property type="evidence" value="ECO:0007669"/>
    <property type="project" value="UniProtKB-ARBA"/>
</dbReference>
<evidence type="ECO:0000256" key="5">
    <source>
        <dbReference type="ARBA" id="ARBA00023015"/>
    </source>
</evidence>
<dbReference type="GO" id="GO:0008270">
    <property type="term" value="F:zinc ion binding"/>
    <property type="evidence" value="ECO:0007669"/>
    <property type="project" value="InterPro"/>
</dbReference>
<feature type="region of interest" description="Disordered" evidence="10">
    <location>
        <begin position="93"/>
        <end position="222"/>
    </location>
</feature>
<dbReference type="GeneID" id="59325003"/>
<dbReference type="GO" id="GO:0016020">
    <property type="term" value="C:membrane"/>
    <property type="evidence" value="ECO:0007669"/>
    <property type="project" value="UniProtKB-ARBA"/>
</dbReference>
<dbReference type="EMBL" id="CP059248">
    <property type="protein sequence ID" value="QLL31866.1"/>
    <property type="molecule type" value="Genomic_DNA"/>
</dbReference>
<dbReference type="PANTHER" id="PTHR47784:SF5">
    <property type="entry name" value="STEROL UPTAKE CONTROL PROTEIN 2"/>
    <property type="match status" value="1"/>
</dbReference>
<dbReference type="CDD" id="cd00067">
    <property type="entry name" value="GAL4"/>
    <property type="match status" value="1"/>
</dbReference>
<feature type="region of interest" description="Disordered" evidence="10">
    <location>
        <begin position="269"/>
        <end position="337"/>
    </location>
</feature>
<dbReference type="InterPro" id="IPR001138">
    <property type="entry name" value="Zn2Cys6_DnaBD"/>
</dbReference>
<evidence type="ECO:0000313" key="12">
    <source>
        <dbReference type="EMBL" id="QLL31866.1"/>
    </source>
</evidence>
<dbReference type="InterPro" id="IPR021858">
    <property type="entry name" value="Fun_TF"/>
</dbReference>
<evidence type="ECO:0000256" key="4">
    <source>
        <dbReference type="ARBA" id="ARBA00022833"/>
    </source>
</evidence>
<dbReference type="SUPFAM" id="SSF57701">
    <property type="entry name" value="Zn2/Cys6 DNA-binding domain"/>
    <property type="match status" value="1"/>
</dbReference>
<keyword evidence="13" id="KW-1185">Reference proteome</keyword>
<proteinExistence type="predicted"/>